<evidence type="ECO:0000256" key="4">
    <source>
        <dbReference type="ARBA" id="ARBA00023136"/>
    </source>
</evidence>
<dbReference type="GO" id="GO:0015267">
    <property type="term" value="F:channel activity"/>
    <property type="evidence" value="ECO:0007669"/>
    <property type="project" value="InterPro"/>
</dbReference>
<accession>A0AAW1M1X9</accession>
<feature type="transmembrane region" description="Helical" evidence="6">
    <location>
        <begin position="235"/>
        <end position="256"/>
    </location>
</feature>
<comment type="subcellular location">
    <subcellularLocation>
        <location evidence="1">Membrane</location>
        <topology evidence="1">Multi-pass membrane protein</topology>
    </subcellularLocation>
</comment>
<dbReference type="PANTHER" id="PTHR19139">
    <property type="entry name" value="AQUAPORIN TRANSPORTER"/>
    <property type="match status" value="1"/>
</dbReference>
<evidence type="ECO:0000256" key="5">
    <source>
        <dbReference type="RuleBase" id="RU000477"/>
    </source>
</evidence>
<dbReference type="Proteomes" id="UP001458880">
    <property type="component" value="Unassembled WGS sequence"/>
</dbReference>
<feature type="transmembrane region" description="Helical" evidence="6">
    <location>
        <begin position="161"/>
        <end position="182"/>
    </location>
</feature>
<protein>
    <submittedName>
        <fullName evidence="7">Major intrinsic protein</fullName>
    </submittedName>
</protein>
<dbReference type="Pfam" id="PF00230">
    <property type="entry name" value="MIP"/>
    <property type="match status" value="1"/>
</dbReference>
<dbReference type="InterPro" id="IPR000425">
    <property type="entry name" value="MIP"/>
</dbReference>
<feature type="transmembrane region" description="Helical" evidence="6">
    <location>
        <begin position="23"/>
        <end position="49"/>
    </location>
</feature>
<dbReference type="AlphaFoldDB" id="A0AAW1M1X9"/>
<evidence type="ECO:0000313" key="7">
    <source>
        <dbReference type="EMBL" id="KAK9739674.1"/>
    </source>
</evidence>
<dbReference type="PRINTS" id="PR00783">
    <property type="entry name" value="MINTRINSICP"/>
</dbReference>
<dbReference type="InterPro" id="IPR034294">
    <property type="entry name" value="Aquaporin_transptr"/>
</dbReference>
<evidence type="ECO:0000256" key="2">
    <source>
        <dbReference type="ARBA" id="ARBA00022692"/>
    </source>
</evidence>
<reference evidence="7 8" key="1">
    <citation type="journal article" date="2024" name="BMC Genomics">
        <title>De novo assembly and annotation of Popillia japonica's genome with initial clues to its potential as an invasive pest.</title>
        <authorList>
            <person name="Cucini C."/>
            <person name="Boschi S."/>
            <person name="Funari R."/>
            <person name="Cardaioli E."/>
            <person name="Iannotti N."/>
            <person name="Marturano G."/>
            <person name="Paoli F."/>
            <person name="Bruttini M."/>
            <person name="Carapelli A."/>
            <person name="Frati F."/>
            <person name="Nardi F."/>
        </authorList>
    </citation>
    <scope>NUCLEOTIDE SEQUENCE [LARGE SCALE GENOMIC DNA]</scope>
    <source>
        <strain evidence="7">DMR45628</strain>
    </source>
</reference>
<keyword evidence="2 5" id="KW-0812">Transmembrane</keyword>
<dbReference type="GO" id="GO:0005886">
    <property type="term" value="C:plasma membrane"/>
    <property type="evidence" value="ECO:0007669"/>
    <property type="project" value="TreeGrafter"/>
</dbReference>
<keyword evidence="8" id="KW-1185">Reference proteome</keyword>
<evidence type="ECO:0000256" key="6">
    <source>
        <dbReference type="SAM" id="Phobius"/>
    </source>
</evidence>
<dbReference type="InterPro" id="IPR023271">
    <property type="entry name" value="Aquaporin-like"/>
</dbReference>
<dbReference type="SUPFAM" id="SSF81338">
    <property type="entry name" value="Aquaporin-like"/>
    <property type="match status" value="2"/>
</dbReference>
<feature type="transmembrane region" description="Helical" evidence="6">
    <location>
        <begin position="194"/>
        <end position="215"/>
    </location>
</feature>
<keyword evidence="3 6" id="KW-1133">Transmembrane helix</keyword>
<feature type="transmembrane region" description="Helical" evidence="6">
    <location>
        <begin position="111"/>
        <end position="132"/>
    </location>
</feature>
<gene>
    <name evidence="7" type="ORF">QE152_g8796</name>
</gene>
<dbReference type="Gene3D" id="1.20.1080.10">
    <property type="entry name" value="Glycerol uptake facilitator protein"/>
    <property type="match status" value="2"/>
</dbReference>
<dbReference type="EMBL" id="JASPKY010000072">
    <property type="protein sequence ID" value="KAK9739674.1"/>
    <property type="molecule type" value="Genomic_DNA"/>
</dbReference>
<evidence type="ECO:0000256" key="1">
    <source>
        <dbReference type="ARBA" id="ARBA00004141"/>
    </source>
</evidence>
<proteinExistence type="inferred from homology"/>
<evidence type="ECO:0000313" key="8">
    <source>
        <dbReference type="Proteomes" id="UP001458880"/>
    </source>
</evidence>
<dbReference type="PANTHER" id="PTHR19139:SF270">
    <property type="entry name" value="ENTOMOGLYCEROPORIN 1-RELATED"/>
    <property type="match status" value="1"/>
</dbReference>
<evidence type="ECO:0000256" key="3">
    <source>
        <dbReference type="ARBA" id="ARBA00022989"/>
    </source>
</evidence>
<organism evidence="7 8">
    <name type="scientific">Popillia japonica</name>
    <name type="common">Japanese beetle</name>
    <dbReference type="NCBI Taxonomy" id="7064"/>
    <lineage>
        <taxon>Eukaryota</taxon>
        <taxon>Metazoa</taxon>
        <taxon>Ecdysozoa</taxon>
        <taxon>Arthropoda</taxon>
        <taxon>Hexapoda</taxon>
        <taxon>Insecta</taxon>
        <taxon>Pterygota</taxon>
        <taxon>Neoptera</taxon>
        <taxon>Endopterygota</taxon>
        <taxon>Coleoptera</taxon>
        <taxon>Polyphaga</taxon>
        <taxon>Scarabaeiformia</taxon>
        <taxon>Scarabaeidae</taxon>
        <taxon>Rutelinae</taxon>
        <taxon>Popillia</taxon>
    </lineage>
</organism>
<name>A0AAW1M1X9_POPJA</name>
<comment type="caution">
    <text evidence="7">The sequence shown here is derived from an EMBL/GenBank/DDBJ whole genome shotgun (WGS) entry which is preliminary data.</text>
</comment>
<feature type="transmembrane region" description="Helical" evidence="6">
    <location>
        <begin position="55"/>
        <end position="73"/>
    </location>
</feature>
<keyword evidence="5" id="KW-0813">Transport</keyword>
<comment type="similarity">
    <text evidence="5">Belongs to the MIP/aquaporin (TC 1.A.8) family.</text>
</comment>
<keyword evidence="4 6" id="KW-0472">Membrane</keyword>
<sequence>MEAKVYILDGKFSPRLGRNLEKVAIAAAEFFGTAILIFISCMGASRWLVDGDLSVLHSSFAAGMAVTTAIHIFGHISGAHVNPVTTVAGAHVNPVTTVGAAIMQKITLDQVPFYVIPQLLGGCVGYGFVMVVTPEQYMRDPNSTQPQHGIGMNVPSTRIEVSQALGVEMLISLVLTFANCASWDPRTKHLIDSVSIRFGLIVAGINFAAASYTGASMNPARSFGPAVWNNDWENHWIYWVGPLTSAVVGSVIYRFLFINIYNRSSINPIY</sequence>